<sequence>MATSPSRRARSARASPYQKPKDARKEPHVPALDLLSNSPLLTPDPFPKIVIPMSPTSPKCTASYGPARHTRSHGASPSSSPFVLAEGRGISLASPTLVLERDRVVHDRVLTAGLGLRRTLSEDMHGKLGHLSLLSPDQIVSGGFRCSPSDPGSSDVIEDATPQVPHRQTESPMAVSTPKPHKCPWTEKSGVGVHSDTGGCGYQEDESLVVCGDDCALLGVFDGHGGVGAARFCREQLHAHVLAAPELLRGDTCGALHRGLLTTEQDLIEMQRDDCPALDSGGERCGMLSGATVVAMLLQGERFTVGWAGDCRAVLCRDGQAIALTQDHSLDVARERDRVASEGGTIENGRLCGCLSVARALGGVERATRCKLPGLSGVPEMCEHEILPVDEFVILASDGLWDVLSSEEAVAIARAELQAYNDATMASEKLVETALRRRTDDNVTALVVCLNAPPTQPSTRRRPRLSLQKRTPQGQPQNMSAL</sequence>
<dbReference type="AlphaFoldDB" id="A0AB34K8N1"/>
<feature type="domain" description="PPM-type phosphatase" evidence="6">
    <location>
        <begin position="190"/>
        <end position="450"/>
    </location>
</feature>
<name>A0AB34K8N1_PRYPA</name>
<dbReference type="PROSITE" id="PS01032">
    <property type="entry name" value="PPM_1"/>
    <property type="match status" value="1"/>
</dbReference>
<dbReference type="Pfam" id="PF00481">
    <property type="entry name" value="PP2C"/>
    <property type="match status" value="1"/>
</dbReference>
<dbReference type="EMBL" id="JBGBPQ010000001">
    <property type="protein sequence ID" value="KAL1530700.1"/>
    <property type="molecule type" value="Genomic_DNA"/>
</dbReference>
<feature type="region of interest" description="Disordered" evidence="5">
    <location>
        <begin position="1"/>
        <end position="37"/>
    </location>
</feature>
<accession>A0AB34K8N1</accession>
<protein>
    <recommendedName>
        <fullName evidence="6">PPM-type phosphatase domain-containing protein</fullName>
    </recommendedName>
</protein>
<comment type="similarity">
    <text evidence="4">Belongs to the PP2C family.</text>
</comment>
<dbReference type="InterPro" id="IPR036457">
    <property type="entry name" value="PPM-type-like_dom_sf"/>
</dbReference>
<evidence type="ECO:0000256" key="2">
    <source>
        <dbReference type="ARBA" id="ARBA00022801"/>
    </source>
</evidence>
<keyword evidence="3 4" id="KW-0904">Protein phosphatase</keyword>
<comment type="caution">
    <text evidence="7">The sequence shown here is derived from an EMBL/GenBank/DDBJ whole genome shotgun (WGS) entry which is preliminary data.</text>
</comment>
<dbReference type="GO" id="GO:0004722">
    <property type="term" value="F:protein serine/threonine phosphatase activity"/>
    <property type="evidence" value="ECO:0007669"/>
    <property type="project" value="InterPro"/>
</dbReference>
<evidence type="ECO:0000313" key="8">
    <source>
        <dbReference type="Proteomes" id="UP001515480"/>
    </source>
</evidence>
<evidence type="ECO:0000313" key="7">
    <source>
        <dbReference type="EMBL" id="KAL1530700.1"/>
    </source>
</evidence>
<evidence type="ECO:0000256" key="3">
    <source>
        <dbReference type="ARBA" id="ARBA00022912"/>
    </source>
</evidence>
<dbReference type="CDD" id="cd00143">
    <property type="entry name" value="PP2Cc"/>
    <property type="match status" value="1"/>
</dbReference>
<evidence type="ECO:0000256" key="5">
    <source>
        <dbReference type="SAM" id="MobiDB-lite"/>
    </source>
</evidence>
<feature type="region of interest" description="Disordered" evidence="5">
    <location>
        <begin position="164"/>
        <end position="183"/>
    </location>
</feature>
<reference evidence="7 8" key="1">
    <citation type="journal article" date="2024" name="Science">
        <title>Giant polyketide synthase enzymes in the biosynthesis of giant marine polyether toxins.</title>
        <authorList>
            <person name="Fallon T.R."/>
            <person name="Shende V.V."/>
            <person name="Wierzbicki I.H."/>
            <person name="Pendleton A.L."/>
            <person name="Watervoot N.F."/>
            <person name="Auber R.P."/>
            <person name="Gonzalez D.J."/>
            <person name="Wisecaver J.H."/>
            <person name="Moore B.S."/>
        </authorList>
    </citation>
    <scope>NUCLEOTIDE SEQUENCE [LARGE SCALE GENOMIC DNA]</scope>
    <source>
        <strain evidence="7 8">12B1</strain>
    </source>
</reference>
<dbReference type="SUPFAM" id="SSF81606">
    <property type="entry name" value="PP2C-like"/>
    <property type="match status" value="1"/>
</dbReference>
<gene>
    <name evidence="7" type="ORF">AB1Y20_001599</name>
</gene>
<dbReference type="GO" id="GO:0046872">
    <property type="term" value="F:metal ion binding"/>
    <property type="evidence" value="ECO:0007669"/>
    <property type="project" value="UniProtKB-KW"/>
</dbReference>
<keyword evidence="8" id="KW-1185">Reference proteome</keyword>
<dbReference type="InterPro" id="IPR015655">
    <property type="entry name" value="PP2C"/>
</dbReference>
<feature type="region of interest" description="Disordered" evidence="5">
    <location>
        <begin position="51"/>
        <end position="80"/>
    </location>
</feature>
<dbReference type="Proteomes" id="UP001515480">
    <property type="component" value="Unassembled WGS sequence"/>
</dbReference>
<keyword evidence="1" id="KW-0479">Metal-binding</keyword>
<feature type="compositionally biased region" description="Basic and acidic residues" evidence="5">
    <location>
        <begin position="19"/>
        <end position="28"/>
    </location>
</feature>
<dbReference type="PROSITE" id="PS51746">
    <property type="entry name" value="PPM_2"/>
    <property type="match status" value="1"/>
</dbReference>
<evidence type="ECO:0000256" key="4">
    <source>
        <dbReference type="RuleBase" id="RU003465"/>
    </source>
</evidence>
<keyword evidence="2 4" id="KW-0378">Hydrolase</keyword>
<proteinExistence type="inferred from homology"/>
<dbReference type="InterPro" id="IPR000222">
    <property type="entry name" value="PP2C_BS"/>
</dbReference>
<feature type="compositionally biased region" description="Low complexity" evidence="5">
    <location>
        <begin position="1"/>
        <end position="16"/>
    </location>
</feature>
<dbReference type="InterPro" id="IPR001932">
    <property type="entry name" value="PPM-type_phosphatase-like_dom"/>
</dbReference>
<dbReference type="SMART" id="SM00332">
    <property type="entry name" value="PP2Cc"/>
    <property type="match status" value="1"/>
</dbReference>
<feature type="compositionally biased region" description="Polar residues" evidence="5">
    <location>
        <begin position="469"/>
        <end position="482"/>
    </location>
</feature>
<organism evidence="7 8">
    <name type="scientific">Prymnesium parvum</name>
    <name type="common">Toxic golden alga</name>
    <dbReference type="NCBI Taxonomy" id="97485"/>
    <lineage>
        <taxon>Eukaryota</taxon>
        <taxon>Haptista</taxon>
        <taxon>Haptophyta</taxon>
        <taxon>Prymnesiophyceae</taxon>
        <taxon>Prymnesiales</taxon>
        <taxon>Prymnesiaceae</taxon>
        <taxon>Prymnesium</taxon>
    </lineage>
</organism>
<dbReference type="PANTHER" id="PTHR47992">
    <property type="entry name" value="PROTEIN PHOSPHATASE"/>
    <property type="match status" value="1"/>
</dbReference>
<feature type="region of interest" description="Disordered" evidence="5">
    <location>
        <begin position="453"/>
        <end position="482"/>
    </location>
</feature>
<dbReference type="Gene3D" id="3.60.40.10">
    <property type="entry name" value="PPM-type phosphatase domain"/>
    <property type="match status" value="1"/>
</dbReference>
<evidence type="ECO:0000256" key="1">
    <source>
        <dbReference type="ARBA" id="ARBA00022723"/>
    </source>
</evidence>
<evidence type="ECO:0000259" key="6">
    <source>
        <dbReference type="PROSITE" id="PS51746"/>
    </source>
</evidence>
<dbReference type="SMART" id="SM00331">
    <property type="entry name" value="PP2C_SIG"/>
    <property type="match status" value="1"/>
</dbReference>